<dbReference type="EMBL" id="JACAGC010000017">
    <property type="protein sequence ID" value="KAF6306507.1"/>
    <property type="molecule type" value="Genomic_DNA"/>
</dbReference>
<name>A0A7J7U0S4_RHIFE</name>
<evidence type="ECO:0000313" key="2">
    <source>
        <dbReference type="Proteomes" id="UP000585614"/>
    </source>
</evidence>
<protein>
    <submittedName>
        <fullName evidence="1">Uncharacterized protein</fullName>
    </submittedName>
</protein>
<evidence type="ECO:0000313" key="1">
    <source>
        <dbReference type="EMBL" id="KAF6306507.1"/>
    </source>
</evidence>
<proteinExistence type="predicted"/>
<sequence length="188" mass="20241">MLQTLGTPRLDLPPLRRGHDKVTMWCDSAATGVSLSYSSLAAALEGLAPTPASAQDQVSAAWCPRPGPMGQDTQQGHLSLHPHRHLWPGCRLGFPRWCFQAGRQALEARAGRDMTRAEEGCGRRQASPGHKDTWQILSQECPAVGCGTSTRPKVCGAGLARDSVFQLHACLFGRRSLYAIAPQPHPAA</sequence>
<dbReference type="Proteomes" id="UP000585614">
    <property type="component" value="Unassembled WGS sequence"/>
</dbReference>
<gene>
    <name evidence="1" type="ORF">mRhiFer1_008612</name>
</gene>
<accession>A0A7J7U0S4</accession>
<dbReference type="AlphaFoldDB" id="A0A7J7U0S4"/>
<organism evidence="1 2">
    <name type="scientific">Rhinolophus ferrumequinum</name>
    <name type="common">Greater horseshoe bat</name>
    <dbReference type="NCBI Taxonomy" id="59479"/>
    <lineage>
        <taxon>Eukaryota</taxon>
        <taxon>Metazoa</taxon>
        <taxon>Chordata</taxon>
        <taxon>Craniata</taxon>
        <taxon>Vertebrata</taxon>
        <taxon>Euteleostomi</taxon>
        <taxon>Mammalia</taxon>
        <taxon>Eutheria</taxon>
        <taxon>Laurasiatheria</taxon>
        <taxon>Chiroptera</taxon>
        <taxon>Yinpterochiroptera</taxon>
        <taxon>Rhinolophoidea</taxon>
        <taxon>Rhinolophidae</taxon>
        <taxon>Rhinolophinae</taxon>
        <taxon>Rhinolophus</taxon>
    </lineage>
</organism>
<reference evidence="1 2" key="1">
    <citation type="journal article" date="2020" name="Nature">
        <title>Six reference-quality genomes reveal evolution of bat adaptations.</title>
        <authorList>
            <person name="Jebb D."/>
            <person name="Huang Z."/>
            <person name="Pippel M."/>
            <person name="Hughes G.M."/>
            <person name="Lavrichenko K."/>
            <person name="Devanna P."/>
            <person name="Winkler S."/>
            <person name="Jermiin L.S."/>
            <person name="Skirmuntt E.C."/>
            <person name="Katzourakis A."/>
            <person name="Burkitt-Gray L."/>
            <person name="Ray D.A."/>
            <person name="Sullivan K.A.M."/>
            <person name="Roscito J.G."/>
            <person name="Kirilenko B.M."/>
            <person name="Davalos L.M."/>
            <person name="Corthals A.P."/>
            <person name="Power M.L."/>
            <person name="Jones G."/>
            <person name="Ransome R.D."/>
            <person name="Dechmann D.K.N."/>
            <person name="Locatelli A.G."/>
            <person name="Puechmaille S.J."/>
            <person name="Fedrigo O."/>
            <person name="Jarvis E.D."/>
            <person name="Hiller M."/>
            <person name="Vernes S.C."/>
            <person name="Myers E.W."/>
            <person name="Teeling E.C."/>
        </authorList>
    </citation>
    <scope>NUCLEOTIDE SEQUENCE [LARGE SCALE GENOMIC DNA]</scope>
    <source>
        <strain evidence="1">MRhiFer1</strain>
        <tissue evidence="1">Lung</tissue>
    </source>
</reference>
<comment type="caution">
    <text evidence="1">The sequence shown here is derived from an EMBL/GenBank/DDBJ whole genome shotgun (WGS) entry which is preliminary data.</text>
</comment>